<reference evidence="1" key="1">
    <citation type="submission" date="2020-09" db="EMBL/GenBank/DDBJ databases">
        <title>Rhizobia associated with sainfoin plants.</title>
        <authorList>
            <person name="Asharfi S."/>
            <person name="Kuzmanovic N."/>
            <person name="Bunk B."/>
            <person name="Sproeer C."/>
            <person name="Becker M."/>
            <person name="Thuenen T."/>
        </authorList>
    </citation>
    <scope>NUCLEOTIDE SEQUENCE</scope>
    <source>
        <strain evidence="1">OM4</strain>
        <plasmid evidence="1">pOM4</plasmid>
    </source>
</reference>
<dbReference type="EMBL" id="CP062230">
    <property type="protein sequence ID" value="UVC19340.1"/>
    <property type="molecule type" value="Genomic_DNA"/>
</dbReference>
<keyword evidence="1" id="KW-0614">Plasmid</keyword>
<geneLocation type="plasmid" evidence="1 2">
    <name>pOM4</name>
</geneLocation>
<sequence>MASFSALNYANVGPGGTFRRSGNIQTRSADIDAIFAQLSRDPRNKLAIHFHGGLIDEGSGLAIARKLAPVYEAAGSHPVTIIWETGLVETITRNLTRIHKTKLFQKLVAYVLREVSKRLGGGIGGKGPGEAMAMSEIEVELARIDKFDRFDPGARGNARLMTEADVEAERGDIELSLEETLEADNFPEFIESGQAETEFLAPDIGQQGTGRAKGLLELGVFVKLLAKVAYASIMRFVRERDHGLYPTVVEEVLRELYLADFGAWVWSGMKDVGAGMWAANQTPINEDSHVGAYFLDKLAAYQAAHSELTVDVVGHSAGAIAICHMFRAAAQRHVTISIRNVIFLAPACTTGLFLQEIVSQPERYAAFRMFTMADAFEVKDQLVPGVYTRSLLYFISGVLEGEADAPLAGLARHLTGQPPYGAADLVEIATWLSAEGSNHRVLSVTDDTVGGLTSTSTSHGDFDDDVPTLESLKAIIAA</sequence>
<protein>
    <recommendedName>
        <fullName evidence="3">Alpha/beta hydrolase</fullName>
    </recommendedName>
</protein>
<gene>
    <name evidence="1" type="ORF">IHQ72_36170</name>
</gene>
<name>A0ABY5R753_9HYPH</name>
<evidence type="ECO:0008006" key="3">
    <source>
        <dbReference type="Google" id="ProtNLM"/>
    </source>
</evidence>
<evidence type="ECO:0000313" key="2">
    <source>
        <dbReference type="Proteomes" id="UP001058098"/>
    </source>
</evidence>
<proteinExistence type="predicted"/>
<accession>A0ABY5R753</accession>
<dbReference type="RefSeq" id="WP_258124194.1">
    <property type="nucleotide sequence ID" value="NZ_CP062230.1"/>
</dbReference>
<evidence type="ECO:0000313" key="1">
    <source>
        <dbReference type="EMBL" id="UVC19340.1"/>
    </source>
</evidence>
<dbReference type="Proteomes" id="UP001058098">
    <property type="component" value="Plasmid pOM4"/>
</dbReference>
<keyword evidence="2" id="KW-1185">Reference proteome</keyword>
<organism evidence="1 2">
    <name type="scientific">Mesorhizobium onobrychidis</name>
    <dbReference type="NCBI Taxonomy" id="2775404"/>
    <lineage>
        <taxon>Bacteria</taxon>
        <taxon>Pseudomonadati</taxon>
        <taxon>Pseudomonadota</taxon>
        <taxon>Alphaproteobacteria</taxon>
        <taxon>Hyphomicrobiales</taxon>
        <taxon>Phyllobacteriaceae</taxon>
        <taxon>Mesorhizobium</taxon>
    </lineage>
</organism>